<name>A0ABD2ZYP8_9GENT</name>
<sequence>MSEQLAKNKEWRDGKVAHIPDDKIIAAFHLDETLQTKADAESLCQELLMPLKKNPLELEKRYSFALREHPDIDSDGHTYLFSRSSAKKAIKRLFQMLTNLEELLFFWCASVNMVFPA</sequence>
<accession>A0ABD2ZYP8</accession>
<dbReference type="AlphaFoldDB" id="A0ABD2ZYP8"/>
<comment type="caution">
    <text evidence="1">The sequence shown here is derived from an EMBL/GenBank/DDBJ whole genome shotgun (WGS) entry which is preliminary data.</text>
</comment>
<organism evidence="1 2">
    <name type="scientific">Cinchona calisaya</name>
    <dbReference type="NCBI Taxonomy" id="153742"/>
    <lineage>
        <taxon>Eukaryota</taxon>
        <taxon>Viridiplantae</taxon>
        <taxon>Streptophyta</taxon>
        <taxon>Embryophyta</taxon>
        <taxon>Tracheophyta</taxon>
        <taxon>Spermatophyta</taxon>
        <taxon>Magnoliopsida</taxon>
        <taxon>eudicotyledons</taxon>
        <taxon>Gunneridae</taxon>
        <taxon>Pentapetalae</taxon>
        <taxon>asterids</taxon>
        <taxon>lamiids</taxon>
        <taxon>Gentianales</taxon>
        <taxon>Rubiaceae</taxon>
        <taxon>Cinchonoideae</taxon>
        <taxon>Cinchoneae</taxon>
        <taxon>Cinchona</taxon>
    </lineage>
</organism>
<reference evidence="1 2" key="1">
    <citation type="submission" date="2024-11" db="EMBL/GenBank/DDBJ databases">
        <title>A near-complete genome assembly of Cinchona calisaya.</title>
        <authorList>
            <person name="Lian D.C."/>
            <person name="Zhao X.W."/>
            <person name="Wei L."/>
        </authorList>
    </citation>
    <scope>NUCLEOTIDE SEQUENCE [LARGE SCALE GENOMIC DNA]</scope>
    <source>
        <tissue evidence="1">Nenye</tissue>
    </source>
</reference>
<keyword evidence="2" id="KW-1185">Reference proteome</keyword>
<gene>
    <name evidence="1" type="ORF">ACH5RR_012931</name>
</gene>
<evidence type="ECO:0000313" key="2">
    <source>
        <dbReference type="Proteomes" id="UP001630127"/>
    </source>
</evidence>
<protein>
    <submittedName>
        <fullName evidence="1">Uncharacterized protein</fullName>
    </submittedName>
</protein>
<dbReference type="Proteomes" id="UP001630127">
    <property type="component" value="Unassembled WGS sequence"/>
</dbReference>
<proteinExistence type="predicted"/>
<dbReference type="EMBL" id="JBJUIK010000006">
    <property type="protein sequence ID" value="KAL3524559.1"/>
    <property type="molecule type" value="Genomic_DNA"/>
</dbReference>
<evidence type="ECO:0000313" key="1">
    <source>
        <dbReference type="EMBL" id="KAL3524559.1"/>
    </source>
</evidence>